<accession>A0A2V2WQJ2</accession>
<feature type="compositionally biased region" description="Gly residues" evidence="1">
    <location>
        <begin position="138"/>
        <end position="147"/>
    </location>
</feature>
<dbReference type="VEuPathDB" id="TriTrypDB:BCY84_03861"/>
<feature type="compositionally biased region" description="Basic and acidic residues" evidence="1">
    <location>
        <begin position="375"/>
        <end position="391"/>
    </location>
</feature>
<dbReference type="VEuPathDB" id="TriTrypDB:TcCLB.448661.10"/>
<evidence type="ECO:0000313" key="4">
    <source>
        <dbReference type="EMBL" id="PWV08754.1"/>
    </source>
</evidence>
<feature type="compositionally biased region" description="Polar residues" evidence="1">
    <location>
        <begin position="398"/>
        <end position="413"/>
    </location>
</feature>
<feature type="compositionally biased region" description="Polar residues" evidence="1">
    <location>
        <begin position="223"/>
        <end position="235"/>
    </location>
</feature>
<keyword evidence="3" id="KW-0732">Signal</keyword>
<evidence type="ECO:0000313" key="5">
    <source>
        <dbReference type="Proteomes" id="UP000246078"/>
    </source>
</evidence>
<dbReference type="VEuPathDB" id="TriTrypDB:TcCLB.397923.10"/>
<dbReference type="VEuPathDB" id="TriTrypDB:ECC02_010480"/>
<keyword evidence="2" id="KW-1133">Transmembrane helix</keyword>
<evidence type="ECO:0000256" key="3">
    <source>
        <dbReference type="SAM" id="SignalP"/>
    </source>
</evidence>
<feature type="compositionally biased region" description="Polar residues" evidence="1">
    <location>
        <begin position="305"/>
        <end position="324"/>
    </location>
</feature>
<feature type="compositionally biased region" description="Low complexity" evidence="1">
    <location>
        <begin position="148"/>
        <end position="165"/>
    </location>
</feature>
<organism evidence="4 5">
    <name type="scientific">Trypanosoma cruzi</name>
    <dbReference type="NCBI Taxonomy" id="5693"/>
    <lineage>
        <taxon>Eukaryota</taxon>
        <taxon>Discoba</taxon>
        <taxon>Euglenozoa</taxon>
        <taxon>Kinetoplastea</taxon>
        <taxon>Metakinetoplastina</taxon>
        <taxon>Trypanosomatida</taxon>
        <taxon>Trypanosomatidae</taxon>
        <taxon>Trypanosoma</taxon>
        <taxon>Schizotrypanum</taxon>
    </lineage>
</organism>
<protein>
    <submittedName>
        <fullName evidence="4">Mucin-associated surface protein (MASP)</fullName>
    </submittedName>
</protein>
<dbReference type="VEuPathDB" id="TriTrypDB:C4B63_11g382"/>
<feature type="compositionally biased region" description="Low complexity" evidence="1">
    <location>
        <begin position="414"/>
        <end position="426"/>
    </location>
</feature>
<reference evidence="4 5" key="1">
    <citation type="journal article" date="2018" name="Microb. Genom.">
        <title>Expanding an expanded genome: long-read sequencing of Trypanosoma cruzi.</title>
        <authorList>
            <person name="Berna L."/>
            <person name="Rodriguez M."/>
            <person name="Chiribao M.L."/>
            <person name="Parodi-Talice A."/>
            <person name="Pita S."/>
            <person name="Rijo G."/>
            <person name="Alvarez-Valin F."/>
            <person name="Robello C."/>
        </authorList>
    </citation>
    <scope>NUCLEOTIDE SEQUENCE [LARGE SCALE GENOMIC DNA]</scope>
    <source>
        <strain evidence="4 5">TCC</strain>
    </source>
</reference>
<feature type="compositionally biased region" description="Polar residues" evidence="1">
    <location>
        <begin position="364"/>
        <end position="374"/>
    </location>
</feature>
<feature type="compositionally biased region" description="Basic and acidic residues" evidence="1">
    <location>
        <begin position="342"/>
        <end position="356"/>
    </location>
</feature>
<dbReference type="VEuPathDB" id="TriTrypDB:TCSYLVIO_006753"/>
<feature type="compositionally biased region" description="Polar residues" evidence="1">
    <location>
        <begin position="251"/>
        <end position="272"/>
    </location>
</feature>
<name>A0A2V2WQJ2_TRYCR</name>
<dbReference type="VEuPathDB" id="TriTrypDB:TcBrA4_0178660"/>
<gene>
    <name evidence="4" type="ORF">C3747_86g10</name>
</gene>
<dbReference type="VEuPathDB" id="TriTrypDB:TcCLB.508163.140"/>
<dbReference type="AlphaFoldDB" id="A0A2V2WQJ2"/>
<feature type="signal peptide" evidence="3">
    <location>
        <begin position="1"/>
        <end position="24"/>
    </location>
</feature>
<feature type="transmembrane region" description="Helical" evidence="2">
    <location>
        <begin position="449"/>
        <end position="467"/>
    </location>
</feature>
<feature type="compositionally biased region" description="Polar residues" evidence="1">
    <location>
        <begin position="431"/>
        <end position="442"/>
    </location>
</feature>
<feature type="compositionally biased region" description="Polar residues" evidence="1">
    <location>
        <begin position="178"/>
        <end position="191"/>
    </location>
</feature>
<dbReference type="Proteomes" id="UP000246078">
    <property type="component" value="Unassembled WGS sequence"/>
</dbReference>
<feature type="region of interest" description="Disordered" evidence="1">
    <location>
        <begin position="27"/>
        <end position="442"/>
    </location>
</feature>
<dbReference type="VEuPathDB" id="TriTrypDB:TcG_11107"/>
<dbReference type="VEuPathDB" id="TriTrypDB:TcBrA4_0172180"/>
<proteinExistence type="predicted"/>
<dbReference type="VEuPathDB" id="TriTrypDB:TcCL_ESM11199"/>
<dbReference type="EMBL" id="PRFC01000086">
    <property type="protein sequence ID" value="PWV08754.1"/>
    <property type="molecule type" value="Genomic_DNA"/>
</dbReference>
<evidence type="ECO:0000256" key="2">
    <source>
        <dbReference type="SAM" id="Phobius"/>
    </source>
</evidence>
<feature type="chain" id="PRO_5015879497" evidence="3">
    <location>
        <begin position="25"/>
        <end position="468"/>
    </location>
</feature>
<sequence>MAMMMAGRVLLVCALCVLWCGAGGGSVDDLDVDGKAGGSSSGGEDTLGSPRPLLPEPNLSDSERSQPEHQGNASPSRAAGEVVGDDDAEKKKEDNDSNDGDDGSEESGLPPPPAAGASGKEDTKKSLITLPQVSGVGSSAGGGGGPSGNPNRSGDNVLSSSALISAPPPLISTGGNGSQTVIGVSSTQQMEYSKESLNLFKKPAQDIPSKEHPQEKPAPNAREVSSTQRVTTKSQVVGEDTTGEDEARNGNVANDPSSKQTEQIALQKTQAQPIKVTKDPISALPPTEKSPAPTVKAGKEIPPATTGSQTSTEQKQEGSPSKTETQPKEMKQSSTDGGGKQKGKDSVSSDSMKDAVTDNPGKPTATTIPTSRSGDAQEKEGKDDGTDERPTSKKHNSSPETGNTNDALTASENTPQTAETTATTVAKKNDTTIGDSDGSTAVSDTASPLLLLFLVVVACAAAAAVVAA</sequence>
<comment type="caution">
    <text evidence="4">The sequence shown here is derived from an EMBL/GenBank/DDBJ whole genome shotgun (WGS) entry which is preliminary data.</text>
</comment>
<feature type="compositionally biased region" description="Acidic residues" evidence="1">
    <location>
        <begin position="96"/>
        <end position="105"/>
    </location>
</feature>
<evidence type="ECO:0000256" key="1">
    <source>
        <dbReference type="SAM" id="MobiDB-lite"/>
    </source>
</evidence>
<keyword evidence="2" id="KW-0812">Transmembrane</keyword>
<dbReference type="VEuPathDB" id="TriTrypDB:C3747_86g10"/>
<keyword evidence="2" id="KW-0472">Membrane</keyword>